<gene>
    <name evidence="13" type="ORF">METZ01_LOCUS180270</name>
</gene>
<dbReference type="Gene3D" id="1.10.40.30">
    <property type="entry name" value="Fumarase/aspartase (C-terminal domain)"/>
    <property type="match status" value="1"/>
</dbReference>
<feature type="coiled-coil region" evidence="11">
    <location>
        <begin position="107"/>
        <end position="134"/>
    </location>
</feature>
<dbReference type="EC" id="4.3.2.2" evidence="4"/>
<dbReference type="PRINTS" id="PR00149">
    <property type="entry name" value="FUMRATELYASE"/>
</dbReference>
<name>A0A382CMR2_9ZZZZ</name>
<evidence type="ECO:0000256" key="6">
    <source>
        <dbReference type="ARBA" id="ARBA00022755"/>
    </source>
</evidence>
<dbReference type="GO" id="GO:0070626">
    <property type="term" value="F:(S)-2-(5-amino-1-(5-phospho-D-ribosyl)imidazole-4-carboxamido) succinate lyase (fumarate-forming) activity"/>
    <property type="evidence" value="ECO:0007669"/>
    <property type="project" value="TreeGrafter"/>
</dbReference>
<dbReference type="SUPFAM" id="SSF48557">
    <property type="entry name" value="L-aspartase-like"/>
    <property type="match status" value="1"/>
</dbReference>
<dbReference type="SMART" id="SM00998">
    <property type="entry name" value="ADSL_C"/>
    <property type="match status" value="1"/>
</dbReference>
<dbReference type="InterPro" id="IPR019468">
    <property type="entry name" value="AdenyloSucc_lyase_C"/>
</dbReference>
<protein>
    <recommendedName>
        <fullName evidence="5">Adenylosuccinate lyase</fullName>
        <ecNumber evidence="4">4.3.2.2</ecNumber>
    </recommendedName>
    <alternativeName>
        <fullName evidence="9">Adenylosuccinase</fullName>
    </alternativeName>
</protein>
<dbReference type="GO" id="GO:0004018">
    <property type="term" value="F:N6-(1,2-dicarboxyethyl)AMP AMP-lyase (fumarate-forming) activity"/>
    <property type="evidence" value="ECO:0007669"/>
    <property type="project" value="InterPro"/>
</dbReference>
<evidence type="ECO:0000256" key="8">
    <source>
        <dbReference type="ARBA" id="ARBA00024477"/>
    </source>
</evidence>
<evidence type="ECO:0000256" key="1">
    <source>
        <dbReference type="ARBA" id="ARBA00004706"/>
    </source>
</evidence>
<evidence type="ECO:0000256" key="9">
    <source>
        <dbReference type="ARBA" id="ARBA00030717"/>
    </source>
</evidence>
<dbReference type="UniPathway" id="UPA00075">
    <property type="reaction ID" value="UER00336"/>
</dbReference>
<evidence type="ECO:0000256" key="10">
    <source>
        <dbReference type="ARBA" id="ARBA00049115"/>
    </source>
</evidence>
<sequence length="432" mass="49746">MIFRYNRPKIEAIWSNENKFRIWTEIECLVAVQLSNLGIIPKEAAEDIRKNAKFNVEEINEIEKETKHDVIAYINNVSNYIGENSKYFHHGVTSSDIIDTSFSIQLKQSSEIIIDQLKQLIAELKKKSNEHKNTIMIGRSHGIHAEPITFGLKMASFYFEFKRNLKRLEFALKDVSICAISGPVGTFNTIDPSVEQYVAKKLNLRTEDISTQVIPRDRHAHFFSTLGIIASSIERIAIEIRHLQRTEILEVEEFFNKGQKGSSSMPHKRNPILSENLTGIARYIRSAVIPSMENVALWHERDISHSSVERIFSPDITIATDFALARLTDVIKNLIVYPNNMLKNIHQLEGLHKSQGILLALTQKGLSREKAYTIVQSSAMKSWNSEEKFEDMIRLNEEIKKHLTKEDLNKILSNDNEITNIEWIYKNKIKIE</sequence>
<dbReference type="GO" id="GO:0044208">
    <property type="term" value="P:'de novo' AMP biosynthetic process"/>
    <property type="evidence" value="ECO:0007669"/>
    <property type="project" value="UniProtKB-UniPathway"/>
</dbReference>
<dbReference type="Gene3D" id="1.10.275.10">
    <property type="entry name" value="Fumarase/aspartase (N-terminal domain)"/>
    <property type="match status" value="1"/>
</dbReference>
<dbReference type="InterPro" id="IPR000362">
    <property type="entry name" value="Fumarate_lyase_fam"/>
</dbReference>
<dbReference type="InterPro" id="IPR004769">
    <property type="entry name" value="Pur_lyase"/>
</dbReference>
<keyword evidence="6" id="KW-0658">Purine biosynthesis</keyword>
<evidence type="ECO:0000256" key="2">
    <source>
        <dbReference type="ARBA" id="ARBA00004734"/>
    </source>
</evidence>
<dbReference type="GO" id="GO:0006189">
    <property type="term" value="P:'de novo' IMP biosynthetic process"/>
    <property type="evidence" value="ECO:0007669"/>
    <property type="project" value="UniProtKB-UniPathway"/>
</dbReference>
<dbReference type="AlphaFoldDB" id="A0A382CMR2"/>
<evidence type="ECO:0000256" key="3">
    <source>
        <dbReference type="ARBA" id="ARBA00008273"/>
    </source>
</evidence>
<dbReference type="Pfam" id="PF10397">
    <property type="entry name" value="ADSL_C"/>
    <property type="match status" value="1"/>
</dbReference>
<keyword evidence="11" id="KW-0175">Coiled coil</keyword>
<proteinExistence type="inferred from homology"/>
<dbReference type="Gene3D" id="1.20.200.10">
    <property type="entry name" value="Fumarase/aspartase (Central domain)"/>
    <property type="match status" value="1"/>
</dbReference>
<dbReference type="EMBL" id="UINC01035269">
    <property type="protein sequence ID" value="SVB27416.1"/>
    <property type="molecule type" value="Genomic_DNA"/>
</dbReference>
<evidence type="ECO:0000259" key="12">
    <source>
        <dbReference type="SMART" id="SM00998"/>
    </source>
</evidence>
<comment type="catalytic activity">
    <reaction evidence="10">
        <text>N(6)-(1,2-dicarboxyethyl)-AMP = fumarate + AMP</text>
        <dbReference type="Rhea" id="RHEA:16853"/>
        <dbReference type="ChEBI" id="CHEBI:29806"/>
        <dbReference type="ChEBI" id="CHEBI:57567"/>
        <dbReference type="ChEBI" id="CHEBI:456215"/>
        <dbReference type="EC" id="4.3.2.2"/>
    </reaction>
    <physiologicalReaction direction="left-to-right" evidence="10">
        <dbReference type="Rhea" id="RHEA:16854"/>
    </physiologicalReaction>
</comment>
<organism evidence="13">
    <name type="scientific">marine metagenome</name>
    <dbReference type="NCBI Taxonomy" id="408172"/>
    <lineage>
        <taxon>unclassified sequences</taxon>
        <taxon>metagenomes</taxon>
        <taxon>ecological metagenomes</taxon>
    </lineage>
</organism>
<comment type="catalytic activity">
    <reaction evidence="8">
        <text>(2S)-2-[5-amino-1-(5-phospho-beta-D-ribosyl)imidazole-4-carboxamido]succinate = 5-amino-1-(5-phospho-beta-D-ribosyl)imidazole-4-carboxamide + fumarate</text>
        <dbReference type="Rhea" id="RHEA:23920"/>
        <dbReference type="ChEBI" id="CHEBI:29806"/>
        <dbReference type="ChEBI" id="CHEBI:58443"/>
        <dbReference type="ChEBI" id="CHEBI:58475"/>
        <dbReference type="EC" id="4.3.2.2"/>
    </reaction>
    <physiologicalReaction direction="left-to-right" evidence="8">
        <dbReference type="Rhea" id="RHEA:23921"/>
    </physiologicalReaction>
</comment>
<evidence type="ECO:0000256" key="4">
    <source>
        <dbReference type="ARBA" id="ARBA00012339"/>
    </source>
</evidence>
<dbReference type="PANTHER" id="PTHR43172">
    <property type="entry name" value="ADENYLOSUCCINATE LYASE"/>
    <property type="match status" value="1"/>
</dbReference>
<dbReference type="Pfam" id="PF00206">
    <property type="entry name" value="Lyase_1"/>
    <property type="match status" value="1"/>
</dbReference>
<dbReference type="NCBIfam" id="TIGR00928">
    <property type="entry name" value="purB"/>
    <property type="match status" value="1"/>
</dbReference>
<comment type="pathway">
    <text evidence="2">Purine metabolism; AMP biosynthesis via de novo pathway; AMP from IMP: step 2/2.</text>
</comment>
<keyword evidence="7" id="KW-0456">Lyase</keyword>
<accession>A0A382CMR2</accession>
<evidence type="ECO:0000313" key="13">
    <source>
        <dbReference type="EMBL" id="SVB27416.1"/>
    </source>
</evidence>
<dbReference type="InterPro" id="IPR008948">
    <property type="entry name" value="L-Aspartase-like"/>
</dbReference>
<dbReference type="PRINTS" id="PR00145">
    <property type="entry name" value="ARGSUCLYASE"/>
</dbReference>
<dbReference type="CDD" id="cd01360">
    <property type="entry name" value="Adenylsuccinate_lyase_1"/>
    <property type="match status" value="1"/>
</dbReference>
<dbReference type="InterPro" id="IPR020557">
    <property type="entry name" value="Fumarate_lyase_CS"/>
</dbReference>
<reference evidence="13" key="1">
    <citation type="submission" date="2018-05" db="EMBL/GenBank/DDBJ databases">
        <authorList>
            <person name="Lanie J.A."/>
            <person name="Ng W.-L."/>
            <person name="Kazmierczak K.M."/>
            <person name="Andrzejewski T.M."/>
            <person name="Davidsen T.M."/>
            <person name="Wayne K.J."/>
            <person name="Tettelin H."/>
            <person name="Glass J.I."/>
            <person name="Rusch D."/>
            <person name="Podicherti R."/>
            <person name="Tsui H.-C.T."/>
            <person name="Winkler M.E."/>
        </authorList>
    </citation>
    <scope>NUCLEOTIDE SEQUENCE</scope>
</reference>
<dbReference type="UniPathway" id="UPA00074">
    <property type="reaction ID" value="UER00132"/>
</dbReference>
<feature type="domain" description="Adenylosuccinate lyase C-terminal" evidence="12">
    <location>
        <begin position="349"/>
        <end position="429"/>
    </location>
</feature>
<comment type="pathway">
    <text evidence="1">Purine metabolism; IMP biosynthesis via de novo pathway; 5-amino-1-(5-phospho-D-ribosyl)imidazole-4-carboxamide from 5-amino-1-(5-phospho-D-ribosyl)imidazole-4-carboxylate: step 2/2.</text>
</comment>
<evidence type="ECO:0000256" key="11">
    <source>
        <dbReference type="SAM" id="Coils"/>
    </source>
</evidence>
<dbReference type="InterPro" id="IPR024083">
    <property type="entry name" value="Fumarase/histidase_N"/>
</dbReference>
<comment type="similarity">
    <text evidence="3">Belongs to the lyase 1 family. Adenylosuccinate lyase subfamily.</text>
</comment>
<dbReference type="FunFam" id="1.20.200.10:FF:000008">
    <property type="entry name" value="Adenylosuccinate lyase"/>
    <property type="match status" value="1"/>
</dbReference>
<evidence type="ECO:0000256" key="5">
    <source>
        <dbReference type="ARBA" id="ARBA00017058"/>
    </source>
</evidence>
<dbReference type="GO" id="GO:0005829">
    <property type="term" value="C:cytosol"/>
    <property type="evidence" value="ECO:0007669"/>
    <property type="project" value="TreeGrafter"/>
</dbReference>
<evidence type="ECO:0000256" key="7">
    <source>
        <dbReference type="ARBA" id="ARBA00023239"/>
    </source>
</evidence>
<dbReference type="PROSITE" id="PS00163">
    <property type="entry name" value="FUMARATE_LYASES"/>
    <property type="match status" value="1"/>
</dbReference>
<dbReference type="PANTHER" id="PTHR43172:SF1">
    <property type="entry name" value="ADENYLOSUCCINATE LYASE"/>
    <property type="match status" value="1"/>
</dbReference>
<dbReference type="InterPro" id="IPR022761">
    <property type="entry name" value="Fumarate_lyase_N"/>
</dbReference>